<protein>
    <submittedName>
        <fullName evidence="1">Uncharacterized protein</fullName>
    </submittedName>
</protein>
<dbReference type="AlphaFoldDB" id="A0A6H5H432"/>
<dbReference type="Proteomes" id="UP000479000">
    <property type="component" value="Unassembled WGS sequence"/>
</dbReference>
<accession>A0A6H5H432</accession>
<gene>
    <name evidence="1" type="ORF">NTEN_LOCUS15789</name>
</gene>
<evidence type="ECO:0000313" key="2">
    <source>
        <dbReference type="Proteomes" id="UP000479000"/>
    </source>
</evidence>
<name>A0A6H5H432_9HEMI</name>
<organism evidence="1 2">
    <name type="scientific">Nesidiocoris tenuis</name>
    <dbReference type="NCBI Taxonomy" id="355587"/>
    <lineage>
        <taxon>Eukaryota</taxon>
        <taxon>Metazoa</taxon>
        <taxon>Ecdysozoa</taxon>
        <taxon>Arthropoda</taxon>
        <taxon>Hexapoda</taxon>
        <taxon>Insecta</taxon>
        <taxon>Pterygota</taxon>
        <taxon>Neoptera</taxon>
        <taxon>Paraneoptera</taxon>
        <taxon>Hemiptera</taxon>
        <taxon>Heteroptera</taxon>
        <taxon>Panheteroptera</taxon>
        <taxon>Cimicomorpha</taxon>
        <taxon>Miridae</taxon>
        <taxon>Dicyphina</taxon>
        <taxon>Nesidiocoris</taxon>
    </lineage>
</organism>
<dbReference type="EMBL" id="CADCXU010023267">
    <property type="protein sequence ID" value="CAB0010787.1"/>
    <property type="molecule type" value="Genomic_DNA"/>
</dbReference>
<sequence>MFQAPKKLLHLLDISTNEELLLRVVTLLGNLTQGVRQLNIDPILDLPLEDKAPSPDT</sequence>
<evidence type="ECO:0000313" key="1">
    <source>
        <dbReference type="EMBL" id="CAB0010787.1"/>
    </source>
</evidence>
<keyword evidence="2" id="KW-1185">Reference proteome</keyword>
<proteinExistence type="predicted"/>
<reference evidence="1 2" key="1">
    <citation type="submission" date="2020-02" db="EMBL/GenBank/DDBJ databases">
        <authorList>
            <person name="Ferguson B K."/>
        </authorList>
    </citation>
    <scope>NUCLEOTIDE SEQUENCE [LARGE SCALE GENOMIC DNA]</scope>
</reference>
<feature type="non-terminal residue" evidence="1">
    <location>
        <position position="57"/>
    </location>
</feature>